<accession>A0ABX2RB76</accession>
<evidence type="ECO:0000313" key="4">
    <source>
        <dbReference type="Proteomes" id="UP000604066"/>
    </source>
</evidence>
<sequence>MKEIMQEKKISTKEMAGKLKLSEKEFSDLLTGRLEITLEIAYNLQKATGVPAAFWLNLEKIYRKAKIQKGRSV</sequence>
<evidence type="ECO:0000259" key="2">
    <source>
        <dbReference type="PROSITE" id="PS50943"/>
    </source>
</evidence>
<dbReference type="PANTHER" id="PTHR36924:SF1">
    <property type="entry name" value="ANTITOXIN HIGA-1"/>
    <property type="match status" value="1"/>
</dbReference>
<protein>
    <submittedName>
        <fullName evidence="3">Addiction module HigA family antidote</fullName>
    </submittedName>
</protein>
<dbReference type="Pfam" id="PF13443">
    <property type="entry name" value="HTH_26"/>
    <property type="match status" value="1"/>
</dbReference>
<organism evidence="3 4">
    <name type="scientific">Carboxydothermus ferrireducens DSM 11255</name>
    <dbReference type="NCBI Taxonomy" id="1119529"/>
    <lineage>
        <taxon>Bacteria</taxon>
        <taxon>Bacillati</taxon>
        <taxon>Bacillota</taxon>
        <taxon>Clostridia</taxon>
        <taxon>Thermoanaerobacterales</taxon>
        <taxon>Thermoanaerobacteraceae</taxon>
        <taxon>Carboxydothermus</taxon>
    </lineage>
</organism>
<dbReference type="InterPro" id="IPR001387">
    <property type="entry name" value="Cro/C1-type_HTH"/>
</dbReference>
<keyword evidence="1" id="KW-0238">DNA-binding</keyword>
<dbReference type="RefSeq" id="WP_161625135.1">
    <property type="nucleotide sequence ID" value="NZ_ATYG01000021.1"/>
</dbReference>
<dbReference type="CDD" id="cd00093">
    <property type="entry name" value="HTH_XRE"/>
    <property type="match status" value="1"/>
</dbReference>
<keyword evidence="4" id="KW-1185">Reference proteome</keyword>
<dbReference type="SUPFAM" id="SSF47413">
    <property type="entry name" value="lambda repressor-like DNA-binding domains"/>
    <property type="match status" value="1"/>
</dbReference>
<dbReference type="Proteomes" id="UP000604066">
    <property type="component" value="Unassembled WGS sequence"/>
</dbReference>
<dbReference type="PANTHER" id="PTHR36924">
    <property type="entry name" value="ANTITOXIN HIGA-1"/>
    <property type="match status" value="1"/>
</dbReference>
<evidence type="ECO:0000256" key="1">
    <source>
        <dbReference type="ARBA" id="ARBA00023125"/>
    </source>
</evidence>
<comment type="caution">
    <text evidence="3">The sequence shown here is derived from an EMBL/GenBank/DDBJ whole genome shotgun (WGS) entry which is preliminary data.</text>
</comment>
<dbReference type="PROSITE" id="PS50943">
    <property type="entry name" value="HTH_CROC1"/>
    <property type="match status" value="1"/>
</dbReference>
<evidence type="ECO:0000313" key="3">
    <source>
        <dbReference type="EMBL" id="NYE57117.1"/>
    </source>
</evidence>
<dbReference type="Gene3D" id="1.10.260.40">
    <property type="entry name" value="lambda repressor-like DNA-binding domains"/>
    <property type="match status" value="1"/>
</dbReference>
<dbReference type="EMBL" id="JACCBS010000001">
    <property type="protein sequence ID" value="NYE57117.1"/>
    <property type="molecule type" value="Genomic_DNA"/>
</dbReference>
<gene>
    <name evidence="3" type="ORF">HDG70_000823</name>
</gene>
<dbReference type="InterPro" id="IPR013430">
    <property type="entry name" value="Toxin_antidote_HigA"/>
</dbReference>
<name>A0ABX2RB76_9THEO</name>
<feature type="domain" description="HTH cro/C1-type" evidence="2">
    <location>
        <begin position="1"/>
        <end position="55"/>
    </location>
</feature>
<reference evidence="3 4" key="1">
    <citation type="submission" date="2020-07" db="EMBL/GenBank/DDBJ databases">
        <title>Genomic Encyclopedia of Type Strains, Phase III (KMG-III): the genomes of soil and plant-associated and newly described type strains.</title>
        <authorList>
            <person name="Whitman W."/>
        </authorList>
    </citation>
    <scope>NUCLEOTIDE SEQUENCE [LARGE SCALE GENOMIC DNA]</scope>
    <source>
        <strain evidence="3 4">DSM 11255</strain>
    </source>
</reference>
<proteinExistence type="predicted"/>
<dbReference type="InterPro" id="IPR010982">
    <property type="entry name" value="Lambda_DNA-bd_dom_sf"/>
</dbReference>